<reference evidence="4" key="1">
    <citation type="submission" date="2017-02" db="EMBL/GenBank/DDBJ databases">
        <title>Genome sequence of Serratia marcescens phage BF.</title>
        <authorList>
            <person name="Casey E."/>
            <person name="Fitzgerald B."/>
            <person name="Mahony J."/>
            <person name="Lugli G."/>
            <person name="Ventura M."/>
            <person name="van Sinderen D."/>
        </authorList>
    </citation>
    <scope>NUCLEOTIDE SEQUENCE [LARGE SCALE GENOMIC DNA]</scope>
</reference>
<dbReference type="EMBL" id="KY630187">
    <property type="protein sequence ID" value="AQW88637.1"/>
    <property type="molecule type" value="Genomic_DNA"/>
</dbReference>
<keyword evidence="5" id="KW-1185">Reference proteome</keyword>
<protein>
    <submittedName>
        <fullName evidence="4">Sir2-like protein</fullName>
    </submittedName>
</protein>
<feature type="domain" description="Deacetylase sirtuin-type" evidence="3">
    <location>
        <begin position="1"/>
        <end position="263"/>
    </location>
</feature>
<dbReference type="SUPFAM" id="SSF52467">
    <property type="entry name" value="DHS-like NAD/FAD-binding domain"/>
    <property type="match status" value="1"/>
</dbReference>
<dbReference type="OrthoDB" id="9376at10239"/>
<organism evidence="4 5">
    <name type="scientific">Serratia phage BF</name>
    <dbReference type="NCBI Taxonomy" id="1962671"/>
    <lineage>
        <taxon>Viruses</taxon>
        <taxon>Duplodnaviria</taxon>
        <taxon>Heunggongvirae</taxon>
        <taxon>Uroviricota</taxon>
        <taxon>Caudoviricetes</taxon>
        <taxon>Eneladusvirus</taxon>
        <taxon>Eneladusvirus BF</taxon>
    </lineage>
</organism>
<dbReference type="Proteomes" id="UP000221837">
    <property type="component" value="Genome"/>
</dbReference>
<evidence type="ECO:0000313" key="4">
    <source>
        <dbReference type="EMBL" id="AQW88637.1"/>
    </source>
</evidence>
<evidence type="ECO:0000313" key="5">
    <source>
        <dbReference type="Proteomes" id="UP000221837"/>
    </source>
</evidence>
<evidence type="ECO:0000256" key="1">
    <source>
        <dbReference type="ARBA" id="ARBA00022679"/>
    </source>
</evidence>
<dbReference type="Gene3D" id="3.40.50.1220">
    <property type="entry name" value="TPP-binding domain"/>
    <property type="match status" value="1"/>
</dbReference>
<dbReference type="InterPro" id="IPR029035">
    <property type="entry name" value="DHS-like_NAD/FAD-binding_dom"/>
</dbReference>
<dbReference type="Pfam" id="PF02146">
    <property type="entry name" value="SIR2"/>
    <property type="match status" value="1"/>
</dbReference>
<dbReference type="InterPro" id="IPR026590">
    <property type="entry name" value="Ssirtuin_cat_dom"/>
</dbReference>
<name>A0A1S6UAC6_9CAUD</name>
<keyword evidence="1" id="KW-0808">Transferase</keyword>
<dbReference type="InterPro" id="IPR003000">
    <property type="entry name" value="Sirtuin"/>
</dbReference>
<dbReference type="InterPro" id="IPR026591">
    <property type="entry name" value="Sirtuin_cat_small_dom_sf"/>
</dbReference>
<sequence length="263" mass="30000">MELESFLLNRGQPRLVFATGAGLSKESGINTFRDADDEGLWDQYNVDEICNIATFHINYQKVHHFYNMLRVNLANVEPNIGHHIIAEYQQLYGHDRVLHITANVDDLAERAGGTAMHVHGKLTEVVEPYSTNSEDYEVLTVGYENFTPTPGIISKPNIVMFGEGYWFTDGVRKPIYDDLYRVLDNLTSQDTVIIIGSSDTVIPWSVYVGLATPAETLNVNPEAHEKDDYFTYNMYQPISNSVTMIDQYVHSRMDRPDYSNEEY</sequence>
<evidence type="ECO:0000256" key="2">
    <source>
        <dbReference type="ARBA" id="ARBA00023027"/>
    </source>
</evidence>
<gene>
    <name evidence="4" type="ORF">BF_0112</name>
</gene>
<dbReference type="Gene3D" id="3.30.1600.10">
    <property type="entry name" value="SIR2/SIRT2 'Small Domain"/>
    <property type="match status" value="1"/>
</dbReference>
<dbReference type="PANTHER" id="PTHR11085">
    <property type="entry name" value="NAD-DEPENDENT PROTEIN DEACYLASE SIRTUIN-5, MITOCHONDRIAL-RELATED"/>
    <property type="match status" value="1"/>
</dbReference>
<dbReference type="PROSITE" id="PS50305">
    <property type="entry name" value="SIRTUIN"/>
    <property type="match status" value="1"/>
</dbReference>
<accession>A0A1S6UAC6</accession>
<keyword evidence="2" id="KW-0520">NAD</keyword>
<dbReference type="GO" id="GO:0070403">
    <property type="term" value="F:NAD+ binding"/>
    <property type="evidence" value="ECO:0007669"/>
    <property type="project" value="InterPro"/>
</dbReference>
<dbReference type="GO" id="GO:0017136">
    <property type="term" value="F:histone deacetylase activity, NAD-dependent"/>
    <property type="evidence" value="ECO:0007669"/>
    <property type="project" value="TreeGrafter"/>
</dbReference>
<evidence type="ECO:0000259" key="3">
    <source>
        <dbReference type="PROSITE" id="PS50305"/>
    </source>
</evidence>
<dbReference type="PANTHER" id="PTHR11085:SF10">
    <property type="entry name" value="NAD-DEPENDENT PROTEIN DEACYLASE SIRTUIN-5, MITOCHONDRIAL-RELATED"/>
    <property type="match status" value="1"/>
</dbReference>
<proteinExistence type="predicted"/>
<dbReference type="InterPro" id="IPR050134">
    <property type="entry name" value="NAD-dep_sirtuin_deacylases"/>
</dbReference>